<dbReference type="AlphaFoldDB" id="A0A4R6SJG3"/>
<evidence type="ECO:0000313" key="2">
    <source>
        <dbReference type="EMBL" id="TDQ04198.1"/>
    </source>
</evidence>
<feature type="signal peptide" evidence="1">
    <location>
        <begin position="1"/>
        <end position="23"/>
    </location>
</feature>
<evidence type="ECO:0000313" key="3">
    <source>
        <dbReference type="Proteomes" id="UP000295444"/>
    </source>
</evidence>
<proteinExistence type="predicted"/>
<name>A0A4R6SJG3_LABRH</name>
<protein>
    <recommendedName>
        <fullName evidence="4">Lactococcin 972 family bacteriocin</fullName>
    </recommendedName>
</protein>
<accession>A0A4R6SJG3</accession>
<sequence length="86" mass="8663">MKKALFVAASVAGLSLIAAPAFASPASTNYDNTPCYVSPVGPTETEAGNCWNEGGAELGGGAAKLVSSAWFSVWGGPAWIAGTFTH</sequence>
<reference evidence="2 3" key="1">
    <citation type="submission" date="2019-03" db="EMBL/GenBank/DDBJ databases">
        <title>Genomic Encyclopedia of Type Strains, Phase IV (KMG-IV): sequencing the most valuable type-strain genomes for metagenomic binning, comparative biology and taxonomic classification.</title>
        <authorList>
            <person name="Goeker M."/>
        </authorList>
    </citation>
    <scope>NUCLEOTIDE SEQUENCE [LARGE SCALE GENOMIC DNA]</scope>
    <source>
        <strain evidence="2 3">DSM 45361</strain>
    </source>
</reference>
<comment type="caution">
    <text evidence="2">The sequence shown here is derived from an EMBL/GenBank/DDBJ whole genome shotgun (WGS) entry which is preliminary data.</text>
</comment>
<organism evidence="2 3">
    <name type="scientific">Labedaea rhizosphaerae</name>
    <dbReference type="NCBI Taxonomy" id="598644"/>
    <lineage>
        <taxon>Bacteria</taxon>
        <taxon>Bacillati</taxon>
        <taxon>Actinomycetota</taxon>
        <taxon>Actinomycetes</taxon>
        <taxon>Pseudonocardiales</taxon>
        <taxon>Pseudonocardiaceae</taxon>
        <taxon>Labedaea</taxon>
    </lineage>
</organism>
<dbReference type="RefSeq" id="WP_133847147.1">
    <property type="nucleotide sequence ID" value="NZ_SNXZ01000001.1"/>
</dbReference>
<gene>
    <name evidence="2" type="ORF">EV186_101140</name>
</gene>
<feature type="chain" id="PRO_5020222957" description="Lactococcin 972 family bacteriocin" evidence="1">
    <location>
        <begin position="24"/>
        <end position="86"/>
    </location>
</feature>
<evidence type="ECO:0008006" key="4">
    <source>
        <dbReference type="Google" id="ProtNLM"/>
    </source>
</evidence>
<evidence type="ECO:0000256" key="1">
    <source>
        <dbReference type="SAM" id="SignalP"/>
    </source>
</evidence>
<dbReference type="EMBL" id="SNXZ01000001">
    <property type="protein sequence ID" value="TDQ04198.1"/>
    <property type="molecule type" value="Genomic_DNA"/>
</dbReference>
<dbReference type="Proteomes" id="UP000295444">
    <property type="component" value="Unassembled WGS sequence"/>
</dbReference>
<keyword evidence="3" id="KW-1185">Reference proteome</keyword>
<keyword evidence="1" id="KW-0732">Signal</keyword>